<dbReference type="NCBIfam" id="NF038175">
    <property type="entry name" value="IniB_NTERM"/>
    <property type="match status" value="1"/>
</dbReference>
<dbReference type="InterPro" id="IPR049709">
    <property type="entry name" value="IniB-like_N"/>
</dbReference>
<evidence type="ECO:0000313" key="1">
    <source>
        <dbReference type="EMBL" id="KAA2261949.1"/>
    </source>
</evidence>
<gene>
    <name evidence="1" type="ORF">F0L68_14685</name>
</gene>
<keyword evidence="2" id="KW-1185">Reference proteome</keyword>
<name>A0A5B2XFV0_9PSEU</name>
<comment type="caution">
    <text evidence="1">The sequence shown here is derived from an EMBL/GenBank/DDBJ whole genome shotgun (WGS) entry which is preliminary data.</text>
</comment>
<reference evidence="1 2" key="1">
    <citation type="submission" date="2019-09" db="EMBL/GenBank/DDBJ databases">
        <title>Goodfellowia gen. nov., a new genus of the Pseudonocardineae related to Actinoalloteichus, containing Goodfellowia coeruleoviolacea gen. nov., comb. nov. gen. nov., comb. nov.</title>
        <authorList>
            <person name="Labeda D."/>
        </authorList>
    </citation>
    <scope>NUCLEOTIDE SEQUENCE [LARGE SCALE GENOMIC DNA]</scope>
    <source>
        <strain evidence="1 2">AN110305</strain>
    </source>
</reference>
<evidence type="ECO:0000313" key="2">
    <source>
        <dbReference type="Proteomes" id="UP000323454"/>
    </source>
</evidence>
<dbReference type="RefSeq" id="WP_149850111.1">
    <property type="nucleotide sequence ID" value="NZ_VUOB01000023.1"/>
</dbReference>
<protein>
    <submittedName>
        <fullName evidence="1">Uncharacterized protein</fullName>
    </submittedName>
</protein>
<dbReference type="OrthoDB" id="3403955at2"/>
<dbReference type="EMBL" id="VUOB01000023">
    <property type="protein sequence ID" value="KAA2261949.1"/>
    <property type="molecule type" value="Genomic_DNA"/>
</dbReference>
<proteinExistence type="predicted"/>
<sequence length="383" mass="37898">MVNSDQTLHGFVLNLLSDPQALSAFQLDPEGTLHHAGLSDISAEDVQEVIPLVVDYAPVHGLGGLDHALGDLHVDTLQAGHSGAVAHLTFVTKALSGQLPSPEFRVGGVAHFGDHTHGFDAAGGVRTPLGHASGVVGFTPGHGLHAGFEAAGDVTDTLDSGAFGTAASTVTSALANPTGTAQTVTNAVTGATDIAAGALTNPASAFNALASQVGPLGAVTPFGVPSLPAAALPAHLPTELPSNLPVHLPAGVPALPADPGQALQAAQHAANDALSHAQHGSVTDLVTSHLPVGHLPTDPTQLVHDVTSTVTGVVGQTGLGDAVAHSPVADVVNHSPVADVVSHSPVGDSASASPVGTVNSDAHAGLVDHTVHGVLGVDLHLGL</sequence>
<dbReference type="Proteomes" id="UP000323454">
    <property type="component" value="Unassembled WGS sequence"/>
</dbReference>
<accession>A0A5B2XFV0</accession>
<dbReference type="AlphaFoldDB" id="A0A5B2XFV0"/>
<reference evidence="1 2" key="2">
    <citation type="submission" date="2019-09" db="EMBL/GenBank/DDBJ databases">
        <authorList>
            <person name="Jin C."/>
        </authorList>
    </citation>
    <scope>NUCLEOTIDE SEQUENCE [LARGE SCALE GENOMIC DNA]</scope>
    <source>
        <strain evidence="1 2">AN110305</strain>
    </source>
</reference>
<organism evidence="1 2">
    <name type="scientific">Solihabitans fulvus</name>
    <dbReference type="NCBI Taxonomy" id="1892852"/>
    <lineage>
        <taxon>Bacteria</taxon>
        <taxon>Bacillati</taxon>
        <taxon>Actinomycetota</taxon>
        <taxon>Actinomycetes</taxon>
        <taxon>Pseudonocardiales</taxon>
        <taxon>Pseudonocardiaceae</taxon>
        <taxon>Solihabitans</taxon>
    </lineage>
</organism>